<organism evidence="2 3">
    <name type="scientific">Azospirillum picis</name>
    <dbReference type="NCBI Taxonomy" id="488438"/>
    <lineage>
        <taxon>Bacteria</taxon>
        <taxon>Pseudomonadati</taxon>
        <taxon>Pseudomonadota</taxon>
        <taxon>Alphaproteobacteria</taxon>
        <taxon>Rhodospirillales</taxon>
        <taxon>Azospirillaceae</taxon>
        <taxon>Azospirillum</taxon>
    </lineage>
</organism>
<feature type="region of interest" description="Disordered" evidence="1">
    <location>
        <begin position="53"/>
        <end position="79"/>
    </location>
</feature>
<accession>A0ABU0MT77</accession>
<dbReference type="EMBL" id="JAUSVU010000030">
    <property type="protein sequence ID" value="MDQ0536696.1"/>
    <property type="molecule type" value="Genomic_DNA"/>
</dbReference>
<name>A0ABU0MT77_9PROT</name>
<feature type="compositionally biased region" description="Gly residues" evidence="1">
    <location>
        <begin position="61"/>
        <end position="71"/>
    </location>
</feature>
<gene>
    <name evidence="2" type="ORF">QO018_005594</name>
</gene>
<comment type="caution">
    <text evidence="2">The sequence shown here is derived from an EMBL/GenBank/DDBJ whole genome shotgun (WGS) entry which is preliminary data.</text>
</comment>
<dbReference type="Proteomes" id="UP001244552">
    <property type="component" value="Unassembled WGS sequence"/>
</dbReference>
<protein>
    <submittedName>
        <fullName evidence="2">Uncharacterized protein</fullName>
    </submittedName>
</protein>
<sequence>MAADPPNPAQGQQEALRLIIREALAARSALCEHELVIRLDAILALARDALAQASPTQGHVGKSGDGGGGVTGSRLDADG</sequence>
<evidence type="ECO:0000256" key="1">
    <source>
        <dbReference type="SAM" id="MobiDB-lite"/>
    </source>
</evidence>
<evidence type="ECO:0000313" key="3">
    <source>
        <dbReference type="Proteomes" id="UP001244552"/>
    </source>
</evidence>
<reference evidence="2 3" key="1">
    <citation type="submission" date="2023-07" db="EMBL/GenBank/DDBJ databases">
        <title>Genomic Encyclopedia of Type Strains, Phase IV (KMG-IV): sequencing the most valuable type-strain genomes for metagenomic binning, comparative biology and taxonomic classification.</title>
        <authorList>
            <person name="Goeker M."/>
        </authorList>
    </citation>
    <scope>NUCLEOTIDE SEQUENCE [LARGE SCALE GENOMIC DNA]</scope>
    <source>
        <strain evidence="2 3">DSM 19922</strain>
    </source>
</reference>
<evidence type="ECO:0000313" key="2">
    <source>
        <dbReference type="EMBL" id="MDQ0536696.1"/>
    </source>
</evidence>
<dbReference type="RefSeq" id="WP_209989768.1">
    <property type="nucleotide sequence ID" value="NZ_JAGINO010000030.1"/>
</dbReference>
<proteinExistence type="predicted"/>
<keyword evidence="3" id="KW-1185">Reference proteome</keyword>